<accession>A0AB39IKD1</accession>
<proteinExistence type="predicted"/>
<protein>
    <submittedName>
        <fullName evidence="1">Uncharacterized protein</fullName>
    </submittedName>
</protein>
<sequence>MVYPLKCRCYQMLLVIKRLAIKRRVITRTGYHRTVVGIWSTFEKRCESTSLPDAVNLPLSAASLTRKRLTIALQSG</sequence>
<dbReference type="AlphaFoldDB" id="A0AB39IKD1"/>
<evidence type="ECO:0000313" key="1">
    <source>
        <dbReference type="EMBL" id="XDL23965.1"/>
    </source>
</evidence>
<gene>
    <name evidence="1" type="ORF">LF929_017205</name>
</gene>
<dbReference type="GeneID" id="302583444"/>
<organism evidence="1">
    <name type="scientific">Dickeya oryzae</name>
    <dbReference type="NCBI Taxonomy" id="1240404"/>
    <lineage>
        <taxon>Bacteria</taxon>
        <taxon>Pseudomonadati</taxon>
        <taxon>Pseudomonadota</taxon>
        <taxon>Gammaproteobacteria</taxon>
        <taxon>Enterobacterales</taxon>
        <taxon>Pectobacteriaceae</taxon>
        <taxon>Dickeya</taxon>
    </lineage>
</organism>
<dbReference type="RefSeq" id="WP_368678951.1">
    <property type="nucleotide sequence ID" value="NZ_CP162670.1"/>
</dbReference>
<dbReference type="EMBL" id="CP162670">
    <property type="protein sequence ID" value="XDL23965.1"/>
    <property type="molecule type" value="Genomic_DNA"/>
</dbReference>
<name>A0AB39IKD1_9GAMM</name>
<reference evidence="1" key="1">
    <citation type="submission" date="2024-07" db="EMBL/GenBank/DDBJ databases">
        <authorList>
            <person name="Pedron J."/>
        </authorList>
    </citation>
    <scope>NUCLEOTIDE SEQUENCE</scope>
    <source>
        <strain evidence="1">A003-S1-M15</strain>
    </source>
</reference>